<accession>A0ABD3SAU4</accession>
<keyword evidence="2" id="KW-1185">Reference proteome</keyword>
<gene>
    <name evidence="1" type="ORF">ACJIZ3_007451</name>
</gene>
<comment type="caution">
    <text evidence="1">The sequence shown here is derived from an EMBL/GenBank/DDBJ whole genome shotgun (WGS) entry which is preliminary data.</text>
</comment>
<organism evidence="1 2">
    <name type="scientific">Penstemon smallii</name>
    <dbReference type="NCBI Taxonomy" id="265156"/>
    <lineage>
        <taxon>Eukaryota</taxon>
        <taxon>Viridiplantae</taxon>
        <taxon>Streptophyta</taxon>
        <taxon>Embryophyta</taxon>
        <taxon>Tracheophyta</taxon>
        <taxon>Spermatophyta</taxon>
        <taxon>Magnoliopsida</taxon>
        <taxon>eudicotyledons</taxon>
        <taxon>Gunneridae</taxon>
        <taxon>Pentapetalae</taxon>
        <taxon>asterids</taxon>
        <taxon>lamiids</taxon>
        <taxon>Lamiales</taxon>
        <taxon>Plantaginaceae</taxon>
        <taxon>Cheloneae</taxon>
        <taxon>Penstemon</taxon>
    </lineage>
</organism>
<evidence type="ECO:0000313" key="1">
    <source>
        <dbReference type="EMBL" id="KAL3821546.1"/>
    </source>
</evidence>
<dbReference type="PANTHER" id="PTHR35318:SF2">
    <property type="entry name" value="OS08G0138900 PROTEIN"/>
    <property type="match status" value="1"/>
</dbReference>
<protein>
    <submittedName>
        <fullName evidence="1">Uncharacterized protein</fullName>
    </submittedName>
</protein>
<name>A0ABD3SAU4_9LAMI</name>
<reference evidence="1 2" key="1">
    <citation type="submission" date="2024-12" db="EMBL/GenBank/DDBJ databases">
        <title>The unique morphological basis and parallel evolutionary history of personate flowers in Penstemon.</title>
        <authorList>
            <person name="Depatie T.H."/>
            <person name="Wessinger C.A."/>
        </authorList>
    </citation>
    <scope>NUCLEOTIDE SEQUENCE [LARGE SCALE GENOMIC DNA]</scope>
    <source>
        <strain evidence="1">WTNN_2</strain>
        <tissue evidence="1">Leaf</tissue>
    </source>
</reference>
<dbReference type="EMBL" id="JBJXBP010000007">
    <property type="protein sequence ID" value="KAL3821546.1"/>
    <property type="molecule type" value="Genomic_DNA"/>
</dbReference>
<dbReference type="AlphaFoldDB" id="A0ABD3SAU4"/>
<evidence type="ECO:0000313" key="2">
    <source>
        <dbReference type="Proteomes" id="UP001634393"/>
    </source>
</evidence>
<dbReference type="Proteomes" id="UP001634393">
    <property type="component" value="Unassembled WGS sequence"/>
</dbReference>
<proteinExistence type="predicted"/>
<sequence length="137" mass="15338">MKLLMDLFACWGSNSSSEEKRLLAALNEPQRLVGRKQGRMRADRGWRSSLSPISENNVLMVAERINNNSMNTDERQPVAAAAAAASGWSGLRRWFKGKFSSMSPRDHNCSSNFDLDDARRNPLSAIQPSFSPALFMF</sequence>
<dbReference type="PANTHER" id="PTHR35318">
    <property type="entry name" value="BNAA10G08410D PROTEIN"/>
    <property type="match status" value="1"/>
</dbReference>